<dbReference type="OrthoDB" id="424753at2759"/>
<dbReference type="PANTHER" id="PTHR22705">
    <property type="entry name" value="ZINC FINGER, ZZ DOMAIN CONTAINING 3"/>
    <property type="match status" value="1"/>
</dbReference>
<feature type="compositionally biased region" description="Basic and acidic residues" evidence="1">
    <location>
        <begin position="142"/>
        <end position="151"/>
    </location>
</feature>
<accession>M2RDL8</accession>
<gene>
    <name evidence="4" type="ORF">CERSUDRAFT_137226</name>
</gene>
<dbReference type="PROSITE" id="PS51294">
    <property type="entry name" value="HTH_MYB"/>
    <property type="match status" value="1"/>
</dbReference>
<feature type="domain" description="Myb-like" evidence="2">
    <location>
        <begin position="261"/>
        <end position="316"/>
    </location>
</feature>
<reference evidence="4 5" key="1">
    <citation type="journal article" date="2012" name="Proc. Natl. Acad. Sci. U.S.A.">
        <title>Comparative genomics of Ceriporiopsis subvermispora and Phanerochaete chrysosporium provide insight into selective ligninolysis.</title>
        <authorList>
            <person name="Fernandez-Fueyo E."/>
            <person name="Ruiz-Duenas F.J."/>
            <person name="Ferreira P."/>
            <person name="Floudas D."/>
            <person name="Hibbett D.S."/>
            <person name="Canessa P."/>
            <person name="Larrondo L.F."/>
            <person name="James T.Y."/>
            <person name="Seelenfreund D."/>
            <person name="Lobos S."/>
            <person name="Polanco R."/>
            <person name="Tello M."/>
            <person name="Honda Y."/>
            <person name="Watanabe T."/>
            <person name="Watanabe T."/>
            <person name="Ryu J.S."/>
            <person name="Kubicek C.P."/>
            <person name="Schmoll M."/>
            <person name="Gaskell J."/>
            <person name="Hammel K.E."/>
            <person name="St John F.J."/>
            <person name="Vanden Wymelenberg A."/>
            <person name="Sabat G."/>
            <person name="Splinter BonDurant S."/>
            <person name="Syed K."/>
            <person name="Yadav J.S."/>
            <person name="Doddapaneni H."/>
            <person name="Subramanian V."/>
            <person name="Lavin J.L."/>
            <person name="Oguiza J.A."/>
            <person name="Perez G."/>
            <person name="Pisabarro A.G."/>
            <person name="Ramirez L."/>
            <person name="Santoyo F."/>
            <person name="Master E."/>
            <person name="Coutinho P.M."/>
            <person name="Henrissat B."/>
            <person name="Lombard V."/>
            <person name="Magnuson J.K."/>
            <person name="Kuees U."/>
            <person name="Hori C."/>
            <person name="Igarashi K."/>
            <person name="Samejima M."/>
            <person name="Held B.W."/>
            <person name="Barry K.W."/>
            <person name="LaButti K.M."/>
            <person name="Lapidus A."/>
            <person name="Lindquist E.A."/>
            <person name="Lucas S.M."/>
            <person name="Riley R."/>
            <person name="Salamov A.A."/>
            <person name="Hoffmeister D."/>
            <person name="Schwenk D."/>
            <person name="Hadar Y."/>
            <person name="Yarden O."/>
            <person name="de Vries R.P."/>
            <person name="Wiebenga A."/>
            <person name="Stenlid J."/>
            <person name="Eastwood D."/>
            <person name="Grigoriev I.V."/>
            <person name="Berka R.M."/>
            <person name="Blanchette R.A."/>
            <person name="Kersten P."/>
            <person name="Martinez A.T."/>
            <person name="Vicuna R."/>
            <person name="Cullen D."/>
        </authorList>
    </citation>
    <scope>NUCLEOTIDE SEQUENCE [LARGE SCALE GENOMIC DNA]</scope>
    <source>
        <strain evidence="4 5">B</strain>
    </source>
</reference>
<sequence>MPKDLDWSVFKGYDPLPFKDLAAKARAHCTQRNEPSKLQRSEPSELQVLVRHARTTLVEPVLSSFTLPPDLMFSDDDEPEPPDPEELRRAYEREKIRELKKRRIDTGDAAPVFSGLRRPRAAEGVFIRQDVEDESAEVDISFDGKQEERSTLESGSEAMHMDVDTPPTSVASPASAVSGLPALKAQAVAFKAPTRERRASKKSSGRAHVVSAGASRAKELPKAVGKGKAKEEPMEMEKDASPADESFLPPGKKGKEKGKPKSETYKQAWSVEEQHLLERLLEEIPEGEKNRWSKISKAMNGRRTARQVASRVQKYYEKLKKFGLDVGT</sequence>
<evidence type="ECO:0000313" key="5">
    <source>
        <dbReference type="Proteomes" id="UP000016930"/>
    </source>
</evidence>
<evidence type="ECO:0000313" key="4">
    <source>
        <dbReference type="EMBL" id="EMD36901.1"/>
    </source>
</evidence>
<feature type="region of interest" description="Disordered" evidence="1">
    <location>
        <begin position="137"/>
        <end position="175"/>
    </location>
</feature>
<dbReference type="HOGENOM" id="CLU_039073_0_0_1"/>
<dbReference type="InterPro" id="IPR037830">
    <property type="entry name" value="ZZZ3"/>
</dbReference>
<feature type="region of interest" description="Disordered" evidence="1">
    <location>
        <begin position="66"/>
        <end position="89"/>
    </location>
</feature>
<dbReference type="STRING" id="914234.M2RDL8"/>
<dbReference type="SMART" id="SM00717">
    <property type="entry name" value="SANT"/>
    <property type="match status" value="1"/>
</dbReference>
<dbReference type="Proteomes" id="UP000016930">
    <property type="component" value="Unassembled WGS sequence"/>
</dbReference>
<dbReference type="InterPro" id="IPR017930">
    <property type="entry name" value="Myb_dom"/>
</dbReference>
<dbReference type="AlphaFoldDB" id="M2RDL8"/>
<proteinExistence type="predicted"/>
<dbReference type="PROSITE" id="PS50090">
    <property type="entry name" value="MYB_LIKE"/>
    <property type="match status" value="1"/>
</dbReference>
<feature type="compositionally biased region" description="Basic and acidic residues" evidence="1">
    <location>
        <begin position="228"/>
        <end position="241"/>
    </location>
</feature>
<dbReference type="PANTHER" id="PTHR22705:SF0">
    <property type="entry name" value="ZZ-TYPE ZINC FINGER-CONTAINING PROTEIN 3"/>
    <property type="match status" value="1"/>
</dbReference>
<dbReference type="Pfam" id="PF23082">
    <property type="entry name" value="Myb_DNA-binding_2"/>
    <property type="match status" value="1"/>
</dbReference>
<name>M2RDL8_CERS8</name>
<dbReference type="SUPFAM" id="SSF46689">
    <property type="entry name" value="Homeodomain-like"/>
    <property type="match status" value="1"/>
</dbReference>
<dbReference type="InterPro" id="IPR009057">
    <property type="entry name" value="Homeodomain-like_sf"/>
</dbReference>
<feature type="compositionally biased region" description="Acidic residues" evidence="1">
    <location>
        <begin position="73"/>
        <end position="84"/>
    </location>
</feature>
<feature type="region of interest" description="Disordered" evidence="1">
    <location>
        <begin position="189"/>
        <end position="266"/>
    </location>
</feature>
<organism evidence="4 5">
    <name type="scientific">Ceriporiopsis subvermispora (strain B)</name>
    <name type="common">White-rot fungus</name>
    <name type="synonym">Gelatoporia subvermispora</name>
    <dbReference type="NCBI Taxonomy" id="914234"/>
    <lineage>
        <taxon>Eukaryota</taxon>
        <taxon>Fungi</taxon>
        <taxon>Dikarya</taxon>
        <taxon>Basidiomycota</taxon>
        <taxon>Agaricomycotina</taxon>
        <taxon>Agaricomycetes</taxon>
        <taxon>Polyporales</taxon>
        <taxon>Gelatoporiaceae</taxon>
        <taxon>Gelatoporia</taxon>
    </lineage>
</organism>
<feature type="domain" description="HTH myb-type" evidence="3">
    <location>
        <begin position="266"/>
        <end position="320"/>
    </location>
</feature>
<evidence type="ECO:0000259" key="2">
    <source>
        <dbReference type="PROSITE" id="PS50090"/>
    </source>
</evidence>
<keyword evidence="5" id="KW-1185">Reference proteome</keyword>
<dbReference type="CDD" id="cd00167">
    <property type="entry name" value="SANT"/>
    <property type="match status" value="1"/>
</dbReference>
<dbReference type="InterPro" id="IPR001005">
    <property type="entry name" value="SANT/Myb"/>
</dbReference>
<protein>
    <submittedName>
        <fullName evidence="4">Uncharacterized protein</fullName>
    </submittedName>
</protein>
<dbReference type="EMBL" id="KB445797">
    <property type="protein sequence ID" value="EMD36901.1"/>
    <property type="molecule type" value="Genomic_DNA"/>
</dbReference>
<feature type="compositionally biased region" description="Low complexity" evidence="1">
    <location>
        <begin position="165"/>
        <end position="175"/>
    </location>
</feature>
<evidence type="ECO:0000259" key="3">
    <source>
        <dbReference type="PROSITE" id="PS51294"/>
    </source>
</evidence>
<dbReference type="Gene3D" id="1.10.10.60">
    <property type="entry name" value="Homeodomain-like"/>
    <property type="match status" value="1"/>
</dbReference>
<evidence type="ECO:0000256" key="1">
    <source>
        <dbReference type="SAM" id="MobiDB-lite"/>
    </source>
</evidence>